<gene>
    <name evidence="3" type="ORF">QFW96_15615</name>
</gene>
<evidence type="ECO:0000313" key="4">
    <source>
        <dbReference type="Proteomes" id="UP001237595"/>
    </source>
</evidence>
<feature type="region of interest" description="Disordered" evidence="1">
    <location>
        <begin position="1"/>
        <end position="22"/>
    </location>
</feature>
<sequence length="166" mass="17382">MHNPQHHPQLPPRAHELTWPPADPPAQSSTAVLIVAALTTSGVSLGGFALLGAMCIKRGFETGDHLAGALLLTAATLTITLGIGGSLLALLRGSRTGRIVVTLCCALYAISGTTTLLNGNLGSLIQLLIALPLATLWWLPTTTRALHSRRTPPPPATHYWAEGSFS</sequence>
<keyword evidence="2" id="KW-1133">Transmembrane helix</keyword>
<accession>A0ABT6PPY5</accession>
<comment type="caution">
    <text evidence="3">The sequence shown here is derived from an EMBL/GenBank/DDBJ whole genome shotgun (WGS) entry which is preliminary data.</text>
</comment>
<feature type="transmembrane region" description="Helical" evidence="2">
    <location>
        <begin position="123"/>
        <end position="140"/>
    </location>
</feature>
<feature type="transmembrane region" description="Helical" evidence="2">
    <location>
        <begin position="66"/>
        <end position="91"/>
    </location>
</feature>
<feature type="transmembrane region" description="Helical" evidence="2">
    <location>
        <begin position="98"/>
        <end position="117"/>
    </location>
</feature>
<name>A0ABT6PPY5_9PSEU</name>
<evidence type="ECO:0000256" key="1">
    <source>
        <dbReference type="SAM" id="MobiDB-lite"/>
    </source>
</evidence>
<evidence type="ECO:0000256" key="2">
    <source>
        <dbReference type="SAM" id="Phobius"/>
    </source>
</evidence>
<keyword evidence="2" id="KW-0812">Transmembrane</keyword>
<dbReference type="Proteomes" id="UP001237595">
    <property type="component" value="Unassembled WGS sequence"/>
</dbReference>
<dbReference type="RefSeq" id="WP_281456365.1">
    <property type="nucleotide sequence ID" value="NZ_JASAOF010000008.1"/>
</dbReference>
<feature type="transmembrane region" description="Helical" evidence="2">
    <location>
        <begin position="31"/>
        <end position="54"/>
    </location>
</feature>
<reference evidence="3 4" key="1">
    <citation type="submission" date="2023-04" db="EMBL/GenBank/DDBJ databases">
        <title>Draft genome sequence of Saccharopolyspora sp. TS4A08 isolated from sweet potato rhizospheric soil.</title>
        <authorList>
            <person name="Suksaard P."/>
            <person name="Duangmal K."/>
        </authorList>
    </citation>
    <scope>NUCLEOTIDE SEQUENCE [LARGE SCALE GENOMIC DNA]</scope>
    <source>
        <strain evidence="3 4">TS4A08</strain>
    </source>
</reference>
<evidence type="ECO:0000313" key="3">
    <source>
        <dbReference type="EMBL" id="MDI2030055.1"/>
    </source>
</evidence>
<keyword evidence="2" id="KW-0472">Membrane</keyword>
<dbReference type="EMBL" id="JASAOF010000008">
    <property type="protein sequence ID" value="MDI2030055.1"/>
    <property type="molecule type" value="Genomic_DNA"/>
</dbReference>
<keyword evidence="4" id="KW-1185">Reference proteome</keyword>
<organism evidence="3 4">
    <name type="scientific">Saccharopolyspora ipomoeae</name>
    <dbReference type="NCBI Taxonomy" id="3042027"/>
    <lineage>
        <taxon>Bacteria</taxon>
        <taxon>Bacillati</taxon>
        <taxon>Actinomycetota</taxon>
        <taxon>Actinomycetes</taxon>
        <taxon>Pseudonocardiales</taxon>
        <taxon>Pseudonocardiaceae</taxon>
        <taxon>Saccharopolyspora</taxon>
    </lineage>
</organism>
<protein>
    <submittedName>
        <fullName evidence="3">Uncharacterized protein</fullName>
    </submittedName>
</protein>
<proteinExistence type="predicted"/>